<dbReference type="SUPFAM" id="SSF47459">
    <property type="entry name" value="HLH, helix-loop-helix DNA-binding domain"/>
    <property type="match status" value="1"/>
</dbReference>
<dbReference type="AlphaFoldDB" id="A0A8B9XYG6"/>
<dbReference type="GO" id="GO:0000981">
    <property type="term" value="F:DNA-binding transcription factor activity, RNA polymerase II-specific"/>
    <property type="evidence" value="ECO:0007669"/>
    <property type="project" value="TreeGrafter"/>
</dbReference>
<dbReference type="GO" id="GO:0046983">
    <property type="term" value="F:protein dimerization activity"/>
    <property type="evidence" value="ECO:0007669"/>
    <property type="project" value="InterPro"/>
</dbReference>
<feature type="domain" description="BHLH" evidence="9">
    <location>
        <begin position="206"/>
        <end position="258"/>
    </location>
</feature>
<evidence type="ECO:0000256" key="2">
    <source>
        <dbReference type="ARBA" id="ARBA00022491"/>
    </source>
</evidence>
<dbReference type="SMART" id="SM00353">
    <property type="entry name" value="HLH"/>
    <property type="match status" value="1"/>
</dbReference>
<evidence type="ECO:0000256" key="4">
    <source>
        <dbReference type="ARBA" id="ARBA00023125"/>
    </source>
</evidence>
<reference evidence="10" key="2">
    <citation type="submission" date="2025-05" db="UniProtKB">
        <authorList>
            <consortium name="Ensembl"/>
        </authorList>
    </citation>
    <scope>IDENTIFICATION</scope>
</reference>
<dbReference type="Gene3D" id="4.10.280.10">
    <property type="entry name" value="Helix-loop-helix DNA-binding domain"/>
    <property type="match status" value="1"/>
</dbReference>
<evidence type="ECO:0000256" key="6">
    <source>
        <dbReference type="ARBA" id="ARBA00023242"/>
    </source>
</evidence>
<feature type="region of interest" description="Disordered" evidence="8">
    <location>
        <begin position="290"/>
        <end position="319"/>
    </location>
</feature>
<evidence type="ECO:0000256" key="7">
    <source>
        <dbReference type="SAM" id="Coils"/>
    </source>
</evidence>
<evidence type="ECO:0000313" key="10">
    <source>
        <dbReference type="Ensembl" id="ENSBGRP00000025991.1"/>
    </source>
</evidence>
<dbReference type="InterPro" id="IPR011598">
    <property type="entry name" value="bHLH_dom"/>
</dbReference>
<keyword evidence="2" id="KW-0678">Repressor</keyword>
<dbReference type="GO" id="GO:0005634">
    <property type="term" value="C:nucleus"/>
    <property type="evidence" value="ECO:0007669"/>
    <property type="project" value="UniProtKB-SubCell"/>
</dbReference>
<dbReference type="CDD" id="cd18929">
    <property type="entry name" value="bHLHzip_Mad4"/>
    <property type="match status" value="1"/>
</dbReference>
<organism evidence="10 11">
    <name type="scientific">Bos mutus grunniens</name>
    <name type="common">Wild yak</name>
    <name type="synonym">Bos grunniens</name>
    <dbReference type="NCBI Taxonomy" id="30521"/>
    <lineage>
        <taxon>Eukaryota</taxon>
        <taxon>Metazoa</taxon>
        <taxon>Chordata</taxon>
        <taxon>Craniata</taxon>
        <taxon>Vertebrata</taxon>
        <taxon>Euteleostomi</taxon>
        <taxon>Mammalia</taxon>
        <taxon>Eutheria</taxon>
        <taxon>Laurasiatheria</taxon>
        <taxon>Artiodactyla</taxon>
        <taxon>Ruminantia</taxon>
        <taxon>Pecora</taxon>
        <taxon>Bovidae</taxon>
        <taxon>Bovinae</taxon>
        <taxon>Bos</taxon>
    </lineage>
</organism>
<keyword evidence="5" id="KW-0804">Transcription</keyword>
<dbReference type="PANTHER" id="PTHR11969:SF4">
    <property type="entry name" value="MAX DIMERIZATION PROTEIN 4"/>
    <property type="match status" value="1"/>
</dbReference>
<evidence type="ECO:0000256" key="1">
    <source>
        <dbReference type="ARBA" id="ARBA00004123"/>
    </source>
</evidence>
<feature type="region of interest" description="Disordered" evidence="8">
    <location>
        <begin position="403"/>
        <end position="442"/>
    </location>
</feature>
<accession>A0A8B9XYG6</accession>
<proteinExistence type="predicted"/>
<feature type="coiled-coil region" evidence="7">
    <location>
        <begin position="255"/>
        <end position="289"/>
    </location>
</feature>
<dbReference type="Ensembl" id="ENSBGRT00000029991.1">
    <property type="protein sequence ID" value="ENSBGRP00000025991.1"/>
    <property type="gene ID" value="ENSBGRG00000016319.1"/>
</dbReference>
<dbReference type="Proteomes" id="UP000694520">
    <property type="component" value="Chromosome 6"/>
</dbReference>
<evidence type="ECO:0000313" key="11">
    <source>
        <dbReference type="Proteomes" id="UP000694520"/>
    </source>
</evidence>
<evidence type="ECO:0000256" key="8">
    <source>
        <dbReference type="SAM" id="MobiDB-lite"/>
    </source>
</evidence>
<evidence type="ECO:0000256" key="3">
    <source>
        <dbReference type="ARBA" id="ARBA00023015"/>
    </source>
</evidence>
<dbReference type="InterPro" id="IPR036638">
    <property type="entry name" value="HLH_DNA-bd_sf"/>
</dbReference>
<dbReference type="PROSITE" id="PS50888">
    <property type="entry name" value="BHLH"/>
    <property type="match status" value="1"/>
</dbReference>
<keyword evidence="4" id="KW-0238">DNA-binding</keyword>
<dbReference type="GO" id="GO:0000978">
    <property type="term" value="F:RNA polymerase II cis-regulatory region sequence-specific DNA binding"/>
    <property type="evidence" value="ECO:0007669"/>
    <property type="project" value="TreeGrafter"/>
</dbReference>
<name>A0A8B9XYG6_BOSMU</name>
<keyword evidence="6" id="KW-0539">Nucleus</keyword>
<dbReference type="Ensembl" id="ENSBGRT00000029933.1">
    <property type="protein sequence ID" value="ENSBGRP00000025938.1"/>
    <property type="gene ID" value="ENSBGRG00000016319.1"/>
</dbReference>
<reference evidence="10" key="1">
    <citation type="submission" date="2019-05" db="EMBL/GenBank/DDBJ databases">
        <authorList>
            <person name="Zhang S."/>
            <person name="Liu J."/>
        </authorList>
    </citation>
    <scope>NUCLEOTIDE SEQUENCE [LARGE SCALE GENOMIC DNA]</scope>
</reference>
<dbReference type="FunFam" id="4.10.280.10:FF:000014">
    <property type="entry name" value="Max dimerization protein 1"/>
    <property type="match status" value="1"/>
</dbReference>
<dbReference type="PANTHER" id="PTHR11969">
    <property type="entry name" value="MAX DIMERIZATION, MAD"/>
    <property type="match status" value="1"/>
</dbReference>
<feature type="compositionally biased region" description="Low complexity" evidence="8">
    <location>
        <begin position="403"/>
        <end position="419"/>
    </location>
</feature>
<feature type="region of interest" description="Disordered" evidence="8">
    <location>
        <begin position="344"/>
        <end position="368"/>
    </location>
</feature>
<dbReference type="Pfam" id="PF00010">
    <property type="entry name" value="HLH"/>
    <property type="match status" value="1"/>
</dbReference>
<comment type="subcellular location">
    <subcellularLocation>
        <location evidence="1">Nucleus</location>
    </subcellularLocation>
</comment>
<keyword evidence="11" id="KW-1185">Reference proteome</keyword>
<sequence length="442" mass="47039">MALSGPIGARRLLNMHAGLQSAGAGAGPPRAVAKLGLLNCYYRGGPIGAELRSCQHSRPRLRRAAGSHWPRLDPGPAPAARAPAPICCAGRRSPLCVNLRAARRRGGSRALGESAGVWGSGAAGRAGRAASGAGRAAAAAVPKRSRRGRAGGRMELNSLLILLEAAEYLERRDREAEHGYASVLPFDGDFARKKTKAAGLVRKAPNNRSSHNELEKHRRAKLRLYLEQLKQLVPLGPDSTRHTTLSLLKRAKMHIKKLEEQDRRALSIKEQLQREHRFLKRRLEQLSAQSLERVRTDSTGSAVSTDDSEQGGPWGGGLACWQPRGGGGACSRCGPRDGMRKLGRVPQRARDSGGPFGGPALTRPFRSPQKWTSRAWSLAPASWTVWAAAVTWTTTTACGAAAAATAASGPPAGGPAALASRRRCPPRSSARPPGRARRPSGP</sequence>
<keyword evidence="3" id="KW-0805">Transcription regulation</keyword>
<protein>
    <recommendedName>
        <fullName evidence="9">BHLH domain-containing protein</fullName>
    </recommendedName>
</protein>
<dbReference type="GeneTree" id="ENSGT00940000160120"/>
<evidence type="ECO:0000259" key="9">
    <source>
        <dbReference type="PROSITE" id="PS50888"/>
    </source>
</evidence>
<keyword evidence="7" id="KW-0175">Coiled coil</keyword>
<evidence type="ECO:0000256" key="5">
    <source>
        <dbReference type="ARBA" id="ARBA00023163"/>
    </source>
</evidence>